<dbReference type="FunFam" id="2.170.190.11:FF:000001">
    <property type="entry name" value="Molybdopterin molybdenumtransferase"/>
    <property type="match status" value="1"/>
</dbReference>
<dbReference type="Pfam" id="PF03454">
    <property type="entry name" value="MoeA_C"/>
    <property type="match status" value="1"/>
</dbReference>
<keyword evidence="2" id="KW-0501">Molybdenum cofactor biosynthesis</keyword>
<feature type="domain" description="MoaB/Mog" evidence="3">
    <location>
        <begin position="195"/>
        <end position="339"/>
    </location>
</feature>
<evidence type="ECO:0000256" key="2">
    <source>
        <dbReference type="ARBA" id="ARBA00023150"/>
    </source>
</evidence>
<dbReference type="Gene3D" id="2.170.190.11">
    <property type="entry name" value="Molybdopterin biosynthesis moea protein, domain 3"/>
    <property type="match status" value="1"/>
</dbReference>
<dbReference type="GO" id="GO:0005829">
    <property type="term" value="C:cytosol"/>
    <property type="evidence" value="ECO:0007669"/>
    <property type="project" value="TreeGrafter"/>
</dbReference>
<proteinExistence type="predicted"/>
<dbReference type="UniPathway" id="UPA00344"/>
<dbReference type="NCBIfam" id="NF045515">
    <property type="entry name" value="Glp_gephyrin"/>
    <property type="match status" value="1"/>
</dbReference>
<dbReference type="GO" id="GO:0061599">
    <property type="term" value="F:molybdopterin molybdotransferase activity"/>
    <property type="evidence" value="ECO:0007669"/>
    <property type="project" value="TreeGrafter"/>
</dbReference>
<dbReference type="InterPro" id="IPR036688">
    <property type="entry name" value="MoeA_C_domain_IV_sf"/>
</dbReference>
<evidence type="ECO:0000256" key="1">
    <source>
        <dbReference type="ARBA" id="ARBA00005046"/>
    </source>
</evidence>
<gene>
    <name evidence="4" type="ORF">METZ01_LOCUS41434</name>
</gene>
<dbReference type="InterPro" id="IPR036425">
    <property type="entry name" value="MoaB/Mog-like_dom_sf"/>
</dbReference>
<organism evidence="4">
    <name type="scientific">marine metagenome</name>
    <dbReference type="NCBI Taxonomy" id="408172"/>
    <lineage>
        <taxon>unclassified sequences</taxon>
        <taxon>metagenomes</taxon>
        <taxon>ecological metagenomes</taxon>
    </lineage>
</organism>
<dbReference type="InterPro" id="IPR036135">
    <property type="entry name" value="MoeA_linker/N_sf"/>
</dbReference>
<dbReference type="AlphaFoldDB" id="A0A381RAB1"/>
<dbReference type="InterPro" id="IPR001453">
    <property type="entry name" value="MoaB/Mog_dom"/>
</dbReference>
<dbReference type="Gene3D" id="3.90.105.10">
    <property type="entry name" value="Molybdopterin biosynthesis moea protein, domain 2"/>
    <property type="match status" value="1"/>
</dbReference>
<dbReference type="Gene3D" id="2.40.340.10">
    <property type="entry name" value="MoeA, C-terminal, domain IV"/>
    <property type="match status" value="1"/>
</dbReference>
<accession>A0A381RAB1</accession>
<dbReference type="SUPFAM" id="SSF63882">
    <property type="entry name" value="MoeA N-terminal region -like"/>
    <property type="match status" value="1"/>
</dbReference>
<dbReference type="CDD" id="cd00887">
    <property type="entry name" value="MoeA"/>
    <property type="match status" value="1"/>
</dbReference>
<dbReference type="InterPro" id="IPR005111">
    <property type="entry name" value="MoeA_C_domain_IV"/>
</dbReference>
<dbReference type="SUPFAM" id="SSF63867">
    <property type="entry name" value="MoeA C-terminal domain-like"/>
    <property type="match status" value="1"/>
</dbReference>
<dbReference type="Pfam" id="PF00994">
    <property type="entry name" value="MoCF_biosynth"/>
    <property type="match status" value="1"/>
</dbReference>
<protein>
    <recommendedName>
        <fullName evidence="3">MoaB/Mog domain-containing protein</fullName>
    </recommendedName>
</protein>
<dbReference type="PANTHER" id="PTHR10192:SF5">
    <property type="entry name" value="GEPHYRIN"/>
    <property type="match status" value="1"/>
</dbReference>
<name>A0A381RAB1_9ZZZZ</name>
<dbReference type="EMBL" id="UINC01001777">
    <property type="protein sequence ID" value="SUZ88580.1"/>
    <property type="molecule type" value="Genomic_DNA"/>
</dbReference>
<dbReference type="SUPFAM" id="SSF53218">
    <property type="entry name" value="Molybdenum cofactor biosynthesis proteins"/>
    <property type="match status" value="1"/>
</dbReference>
<evidence type="ECO:0000259" key="3">
    <source>
        <dbReference type="SMART" id="SM00852"/>
    </source>
</evidence>
<dbReference type="InterPro" id="IPR005110">
    <property type="entry name" value="MoeA_linker/N"/>
</dbReference>
<sequence>VKKQEPRFEVRSADWLTLKQAQEVILSSAQPLLSEELPVQACLGRSLSQDLVARATLPPWDNSAMDGYAVRGEEISNAGPSTPVVLSVTGVVHAGDLPGSSVGEGEAIRIMTGAPIPPGADSVIRVEDTDSEQTPGIVSVFKNRDERRNIRPAGQDMQLGDQVLVAGTTVTSTTVGLLAALGMENVPVVKQPSVGILPTGDELRTPDRYEDVQRGEGIPESNGPMLAAAVTGASAMPLPLGIATDDPETLRERISKATDADVLITIGGASMGEADLVKEILEEFGFEQDFWRVRMRPGSPFGFGRLPRGDTYQPVFSLPGNPTSAFVTFELFVRPFLLAIGGHKRIFRRTLRCQAAEPLKGPGELSHFLRVWLDSSTVPPKAHITGPQGSGLITTLADAEGLAVVSENQTEIAEGDSVDVILLADTPGAETYTKSDFSTG</sequence>
<dbReference type="Pfam" id="PF03453">
    <property type="entry name" value="MoeA_N"/>
    <property type="match status" value="1"/>
</dbReference>
<feature type="non-terminal residue" evidence="4">
    <location>
        <position position="1"/>
    </location>
</feature>
<evidence type="ECO:0000313" key="4">
    <source>
        <dbReference type="EMBL" id="SUZ88580.1"/>
    </source>
</evidence>
<dbReference type="PANTHER" id="PTHR10192">
    <property type="entry name" value="MOLYBDOPTERIN BIOSYNTHESIS PROTEIN"/>
    <property type="match status" value="1"/>
</dbReference>
<reference evidence="4" key="1">
    <citation type="submission" date="2018-05" db="EMBL/GenBank/DDBJ databases">
        <authorList>
            <person name="Lanie J.A."/>
            <person name="Ng W.-L."/>
            <person name="Kazmierczak K.M."/>
            <person name="Andrzejewski T.M."/>
            <person name="Davidsen T.M."/>
            <person name="Wayne K.J."/>
            <person name="Tettelin H."/>
            <person name="Glass J.I."/>
            <person name="Rusch D."/>
            <person name="Podicherti R."/>
            <person name="Tsui H.-C.T."/>
            <person name="Winkler M.E."/>
        </authorList>
    </citation>
    <scope>NUCLEOTIDE SEQUENCE</scope>
</reference>
<comment type="pathway">
    <text evidence="1">Cofactor biosynthesis; molybdopterin biosynthesis.</text>
</comment>
<dbReference type="GO" id="GO:0006777">
    <property type="term" value="P:Mo-molybdopterin cofactor biosynthetic process"/>
    <property type="evidence" value="ECO:0007669"/>
    <property type="project" value="UniProtKB-KW"/>
</dbReference>
<dbReference type="Gene3D" id="3.40.980.10">
    <property type="entry name" value="MoaB/Mog-like domain"/>
    <property type="match status" value="1"/>
</dbReference>
<dbReference type="SMART" id="SM00852">
    <property type="entry name" value="MoCF_biosynth"/>
    <property type="match status" value="1"/>
</dbReference>
<dbReference type="InterPro" id="IPR038987">
    <property type="entry name" value="MoeA-like"/>
</dbReference>